<proteinExistence type="predicted"/>
<dbReference type="KEGG" id="smia:P344_06985"/>
<dbReference type="AlphaFoldDB" id="W6APS3"/>
<dbReference type="PATRIC" id="fig|838561.3.peg.1344"/>
<keyword evidence="2" id="KW-1185">Reference proteome</keyword>
<reference evidence="1 2" key="1">
    <citation type="submission" date="2013-09" db="EMBL/GenBank/DDBJ databases">
        <title>Complete genome sequence of Spiroplasma mirum suckling mouse cataract agent.</title>
        <authorList>
            <person name="Landry C.A."/>
            <person name="Bastian F.O."/>
            <person name="Thune R.L."/>
        </authorList>
    </citation>
    <scope>NUCLEOTIDE SEQUENCE [LARGE SCALE GENOMIC DNA]</scope>
    <source>
        <strain evidence="1 2">SMCA</strain>
    </source>
</reference>
<evidence type="ECO:0000313" key="1">
    <source>
        <dbReference type="EMBL" id="AHI58695.1"/>
    </source>
</evidence>
<gene>
    <name evidence="1" type="ORF">P344_06985</name>
</gene>
<name>W6APS3_9MOLU</name>
<dbReference type="Proteomes" id="UP000019260">
    <property type="component" value="Chromosome"/>
</dbReference>
<organism evidence="1 2">
    <name type="scientific">Spiroplasma mirum ATCC 29335</name>
    <dbReference type="NCBI Taxonomy" id="838561"/>
    <lineage>
        <taxon>Bacteria</taxon>
        <taxon>Bacillati</taxon>
        <taxon>Mycoplasmatota</taxon>
        <taxon>Mollicutes</taxon>
        <taxon>Entomoplasmatales</taxon>
        <taxon>Spiroplasmataceae</taxon>
        <taxon>Spiroplasma</taxon>
    </lineage>
</organism>
<dbReference type="HOGENOM" id="CLU_3012040_0_0_14"/>
<sequence>MQLSDWIIDLYPNIGDTMTDDEAKSKIKEIAHKYRMDYGKIFDQHLNQEKIKELLK</sequence>
<accession>W6APS3</accession>
<protein>
    <submittedName>
        <fullName evidence="1">Uncharacterized protein</fullName>
    </submittedName>
</protein>
<dbReference type="RefSeq" id="WP_156028598.1">
    <property type="nucleotide sequence ID" value="NZ_CP002082.1"/>
</dbReference>
<dbReference type="EMBL" id="CP006720">
    <property type="protein sequence ID" value="AHI58695.1"/>
    <property type="molecule type" value="Genomic_DNA"/>
</dbReference>
<evidence type="ECO:0000313" key="2">
    <source>
        <dbReference type="Proteomes" id="UP000019260"/>
    </source>
</evidence>